<gene>
    <name evidence="2" type="ORF">Vbra_20180</name>
</gene>
<dbReference type="VEuPathDB" id="CryptoDB:Vbra_20180"/>
<dbReference type="EMBL" id="CDMY01000158">
    <property type="protein sequence ID" value="CEL93347.1"/>
    <property type="molecule type" value="Genomic_DNA"/>
</dbReference>
<protein>
    <recommendedName>
        <fullName evidence="4">Protein kinase domain-containing protein</fullName>
    </recommendedName>
</protein>
<reference evidence="2 3" key="1">
    <citation type="submission" date="2014-11" db="EMBL/GenBank/DDBJ databases">
        <authorList>
            <person name="Zhu J."/>
            <person name="Qi W."/>
            <person name="Song R."/>
        </authorList>
    </citation>
    <scope>NUCLEOTIDE SEQUENCE [LARGE SCALE GENOMIC DNA]</scope>
</reference>
<dbReference type="AlphaFoldDB" id="A0A0G4ECB3"/>
<evidence type="ECO:0000313" key="3">
    <source>
        <dbReference type="Proteomes" id="UP000041254"/>
    </source>
</evidence>
<dbReference type="Proteomes" id="UP000041254">
    <property type="component" value="Unassembled WGS sequence"/>
</dbReference>
<proteinExistence type="predicted"/>
<sequence>MVEEGTPPDRHPGAIRQGHLKGRQELAIQCFAELLAYLHEEDVMPWRVISIGDAERDLSALEWNRLRIVAFEDAPRDAQQWRRLRDDQGEPDAAGSDGVVVEMEGVQSPGSRIALKYARYSNRNAAIAQEASTLAALSRKTDAVPGYYGRQQAAANQGVAPVGVLAVGERLVVSGEATLEYFAHVMSSTKELHKAGYLNRDQRPDNHLLPRTGRLRVLQADLSRAEAFVDRHGAQPPFVGRNSQQEMQKVSAQLCQYRRLVKAIRDLVDQCLLAMIFTRQVVVSALRDFSLFMIKLTRAADPIFNEPEREGTLSEHIRLVSSEFCVWLPNLLVLHHMTCRDTDYSDTLLQEVAPNLMRRKAATLARLMRNYDHMRAMFASNLNIDVNEFLGRVVSRLCDGDQRWREGLDAQHEQLLDDFYQIVLPLATVVALEDRAKFNTIAKFVASMLNDRINPHGPAAAAAAAAATGATGGGPPSGGPPPHGPHRLTRVMTVSFHKYDGKFFPGTGDLTNVD</sequence>
<accession>A0A0G4ECB3</accession>
<organism evidence="2 3">
    <name type="scientific">Vitrella brassicaformis (strain CCMP3155)</name>
    <dbReference type="NCBI Taxonomy" id="1169540"/>
    <lineage>
        <taxon>Eukaryota</taxon>
        <taxon>Sar</taxon>
        <taxon>Alveolata</taxon>
        <taxon>Colpodellida</taxon>
        <taxon>Vitrellaceae</taxon>
        <taxon>Vitrella</taxon>
    </lineage>
</organism>
<evidence type="ECO:0008006" key="4">
    <source>
        <dbReference type="Google" id="ProtNLM"/>
    </source>
</evidence>
<name>A0A0G4ECB3_VITBC</name>
<evidence type="ECO:0000256" key="1">
    <source>
        <dbReference type="SAM" id="MobiDB-lite"/>
    </source>
</evidence>
<feature type="region of interest" description="Disordered" evidence="1">
    <location>
        <begin position="465"/>
        <end position="488"/>
    </location>
</feature>
<dbReference type="InParanoid" id="A0A0G4ECB3"/>
<keyword evidence="3" id="KW-1185">Reference proteome</keyword>
<evidence type="ECO:0000313" key="2">
    <source>
        <dbReference type="EMBL" id="CEL93347.1"/>
    </source>
</evidence>